<evidence type="ECO:0000256" key="1">
    <source>
        <dbReference type="ARBA" id="ARBA00022729"/>
    </source>
</evidence>
<dbReference type="PANTHER" id="PTHR35936">
    <property type="entry name" value="MEMBRANE-BOUND LYTIC MUREIN TRANSGLYCOSYLASE F"/>
    <property type="match status" value="1"/>
</dbReference>
<keyword evidence="5" id="KW-1185">Reference proteome</keyword>
<organism evidence="4 5">
    <name type="scientific">Roseovarius lutimaris</name>
    <dbReference type="NCBI Taxonomy" id="1005928"/>
    <lineage>
        <taxon>Bacteria</taxon>
        <taxon>Pseudomonadati</taxon>
        <taxon>Pseudomonadota</taxon>
        <taxon>Alphaproteobacteria</taxon>
        <taxon>Rhodobacterales</taxon>
        <taxon>Roseobacteraceae</taxon>
        <taxon>Roseovarius</taxon>
    </lineage>
</organism>
<evidence type="ECO:0000256" key="2">
    <source>
        <dbReference type="SAM" id="SignalP"/>
    </source>
</evidence>
<dbReference type="STRING" id="1005928.SAMN04487859_12730"/>
<dbReference type="SMART" id="SM00062">
    <property type="entry name" value="PBPb"/>
    <property type="match status" value="1"/>
</dbReference>
<feature type="chain" id="PRO_5011482050" evidence="2">
    <location>
        <begin position="22"/>
        <end position="275"/>
    </location>
</feature>
<dbReference type="PANTHER" id="PTHR35936:SF17">
    <property type="entry name" value="ARGININE-BINDING EXTRACELLULAR PROTEIN ARTP"/>
    <property type="match status" value="1"/>
</dbReference>
<dbReference type="SUPFAM" id="SSF53850">
    <property type="entry name" value="Periplasmic binding protein-like II"/>
    <property type="match status" value="1"/>
</dbReference>
<gene>
    <name evidence="4" type="ORF">SAMN04487859_12730</name>
</gene>
<dbReference type="NCBIfam" id="TIGR03871">
    <property type="entry name" value="ABC_peri_MoxJ_2"/>
    <property type="match status" value="1"/>
</dbReference>
<evidence type="ECO:0000259" key="3">
    <source>
        <dbReference type="SMART" id="SM00062"/>
    </source>
</evidence>
<protein>
    <submittedName>
        <fullName evidence="4">Amino acid ABC transporter substrate-binding protein, PAAT family</fullName>
    </submittedName>
</protein>
<dbReference type="AlphaFoldDB" id="A0A1I5GAX3"/>
<dbReference type="Gene3D" id="3.40.190.10">
    <property type="entry name" value="Periplasmic binding protein-like II"/>
    <property type="match status" value="2"/>
</dbReference>
<dbReference type="InterPro" id="IPR022448">
    <property type="entry name" value="Quinoprotein_dehydrogenase"/>
</dbReference>
<dbReference type="Pfam" id="PF00497">
    <property type="entry name" value="SBP_bac_3"/>
    <property type="match status" value="1"/>
</dbReference>
<feature type="signal peptide" evidence="2">
    <location>
        <begin position="1"/>
        <end position="21"/>
    </location>
</feature>
<feature type="domain" description="Solute-binding protein family 3/N-terminal" evidence="3">
    <location>
        <begin position="31"/>
        <end position="258"/>
    </location>
</feature>
<proteinExistence type="predicted"/>
<dbReference type="Proteomes" id="UP000198599">
    <property type="component" value="Unassembled WGS sequence"/>
</dbReference>
<dbReference type="EMBL" id="FOVP01000027">
    <property type="protein sequence ID" value="SFO33082.1"/>
    <property type="molecule type" value="Genomic_DNA"/>
</dbReference>
<name>A0A1I5GAX3_9RHOB</name>
<dbReference type="RefSeq" id="WP_245736470.1">
    <property type="nucleotide sequence ID" value="NZ_FOVP01000027.1"/>
</dbReference>
<keyword evidence="1 2" id="KW-0732">Signal</keyword>
<dbReference type="InterPro" id="IPR001638">
    <property type="entry name" value="Solute-binding_3/MltF_N"/>
</dbReference>
<reference evidence="5" key="1">
    <citation type="submission" date="2016-10" db="EMBL/GenBank/DDBJ databases">
        <authorList>
            <person name="Varghese N."/>
            <person name="Submissions S."/>
        </authorList>
    </citation>
    <scope>NUCLEOTIDE SEQUENCE [LARGE SCALE GENOMIC DNA]</scope>
    <source>
        <strain evidence="5">DSM 28463</strain>
    </source>
</reference>
<sequence>MPAWARIAVIALALLPAAAAAQMAELVSKTTFRVCADPSNDPMSSQDGTGFENKIADLLAARLEKPVEYTWFPMSTGFVRRTLRANECDVIIGFAQGHEMVQNTNHYMTSAYTIVLPKDSPLADVTTISDPRLKGKVLGIIAGSPPGTHMARQGLMAKARPYQLFVDRRYASPASDMLVDLEAGEIDAAILWGPISGPLVKREHPDLKVVPLIHETDPPRLFYRITMGVRLGEDQWKRQLNSLLRRNQGEIDQILTEAGVPLLNNMGTGLKEGTQ</sequence>
<accession>A0A1I5GAX3</accession>
<evidence type="ECO:0000313" key="4">
    <source>
        <dbReference type="EMBL" id="SFO33082.1"/>
    </source>
</evidence>
<evidence type="ECO:0000313" key="5">
    <source>
        <dbReference type="Proteomes" id="UP000198599"/>
    </source>
</evidence>